<evidence type="ECO:0000256" key="1">
    <source>
        <dbReference type="SAM" id="Phobius"/>
    </source>
</evidence>
<keyword evidence="1" id="KW-0812">Transmembrane</keyword>
<reference evidence="3" key="1">
    <citation type="journal article" date="2015" name="Proc. Natl. Acad. Sci. U.S.A.">
        <title>Genome sequence of the Asian Tiger mosquito, Aedes albopictus, reveals insights into its biology, genetics, and evolution.</title>
        <authorList>
            <person name="Chen X.G."/>
            <person name="Jiang X."/>
            <person name="Gu J."/>
            <person name="Xu M."/>
            <person name="Wu Y."/>
            <person name="Deng Y."/>
            <person name="Zhang C."/>
            <person name="Bonizzoni M."/>
            <person name="Dermauw W."/>
            <person name="Vontas J."/>
            <person name="Armbruster P."/>
            <person name="Huang X."/>
            <person name="Yang Y."/>
            <person name="Zhang H."/>
            <person name="He W."/>
            <person name="Peng H."/>
            <person name="Liu Y."/>
            <person name="Wu K."/>
            <person name="Chen J."/>
            <person name="Lirakis M."/>
            <person name="Topalis P."/>
            <person name="Van Leeuwen T."/>
            <person name="Hall A.B."/>
            <person name="Jiang X."/>
            <person name="Thorpe C."/>
            <person name="Mueller R.L."/>
            <person name="Sun C."/>
            <person name="Waterhouse R.M."/>
            <person name="Yan G."/>
            <person name="Tu Z.J."/>
            <person name="Fang X."/>
            <person name="James A.A."/>
        </authorList>
    </citation>
    <scope>NUCLEOTIDE SEQUENCE [LARGE SCALE GENOMIC DNA]</scope>
    <source>
        <strain evidence="3">Foshan</strain>
    </source>
</reference>
<keyword evidence="1" id="KW-1133">Transmembrane helix</keyword>
<dbReference type="Proteomes" id="UP000069940">
    <property type="component" value="Unassembled WGS sequence"/>
</dbReference>
<dbReference type="EnsemblMetazoa" id="AALFPA23_018741.R27536">
    <property type="protein sequence ID" value="AALFPA23_018741.P27536"/>
    <property type="gene ID" value="AALFPA23_018741"/>
</dbReference>
<accession>A0ABM1ZI85</accession>
<evidence type="ECO:0008006" key="4">
    <source>
        <dbReference type="Google" id="ProtNLM"/>
    </source>
</evidence>
<reference evidence="2" key="2">
    <citation type="submission" date="2025-05" db="UniProtKB">
        <authorList>
            <consortium name="EnsemblMetazoa"/>
        </authorList>
    </citation>
    <scope>IDENTIFICATION</scope>
    <source>
        <strain evidence="2">Foshan</strain>
    </source>
</reference>
<organism evidence="2 3">
    <name type="scientific">Aedes albopictus</name>
    <name type="common">Asian tiger mosquito</name>
    <name type="synonym">Stegomyia albopicta</name>
    <dbReference type="NCBI Taxonomy" id="7160"/>
    <lineage>
        <taxon>Eukaryota</taxon>
        <taxon>Metazoa</taxon>
        <taxon>Ecdysozoa</taxon>
        <taxon>Arthropoda</taxon>
        <taxon>Hexapoda</taxon>
        <taxon>Insecta</taxon>
        <taxon>Pterygota</taxon>
        <taxon>Neoptera</taxon>
        <taxon>Endopterygota</taxon>
        <taxon>Diptera</taxon>
        <taxon>Nematocera</taxon>
        <taxon>Culicoidea</taxon>
        <taxon>Culicidae</taxon>
        <taxon>Culicinae</taxon>
        <taxon>Aedini</taxon>
        <taxon>Aedes</taxon>
        <taxon>Stegomyia</taxon>
    </lineage>
</organism>
<feature type="transmembrane region" description="Helical" evidence="1">
    <location>
        <begin position="64"/>
        <end position="82"/>
    </location>
</feature>
<sequence length="112" mass="12935">MSHAVVDSCPIENKSDEDTFDDIRHTQCATVRNISRRVVAFHQNEPYYLAHVKRGTKRNQLHRLGERILLIMVSILLYNFIFGCSSDDDYGEPSWLACAIGKILGIEDRIYY</sequence>
<dbReference type="GeneID" id="115254472"/>
<name>A0ABM1ZI85_AEDAL</name>
<proteinExistence type="predicted"/>
<evidence type="ECO:0000313" key="2">
    <source>
        <dbReference type="EnsemblMetazoa" id="AALFPA23_018741.P27536"/>
    </source>
</evidence>
<keyword evidence="1" id="KW-0472">Membrane</keyword>
<dbReference type="RefSeq" id="XP_029707885.2">
    <property type="nucleotide sequence ID" value="XM_029852025.2"/>
</dbReference>
<protein>
    <recommendedName>
        <fullName evidence="4">Secreted protein</fullName>
    </recommendedName>
</protein>
<keyword evidence="3" id="KW-1185">Reference proteome</keyword>
<evidence type="ECO:0000313" key="3">
    <source>
        <dbReference type="Proteomes" id="UP000069940"/>
    </source>
</evidence>